<dbReference type="Proteomes" id="UP001163846">
    <property type="component" value="Unassembled WGS sequence"/>
</dbReference>
<evidence type="ECO:0000313" key="2">
    <source>
        <dbReference type="Proteomes" id="UP001163846"/>
    </source>
</evidence>
<protein>
    <submittedName>
        <fullName evidence="1">Uncharacterized protein</fullName>
    </submittedName>
</protein>
<gene>
    <name evidence="1" type="ORF">F5878DRAFT_640970</name>
</gene>
<keyword evidence="2" id="KW-1185">Reference proteome</keyword>
<accession>A0AA38PB60</accession>
<reference evidence="1" key="1">
    <citation type="submission" date="2022-08" db="EMBL/GenBank/DDBJ databases">
        <authorList>
            <consortium name="DOE Joint Genome Institute"/>
            <person name="Min B."/>
            <person name="Riley R."/>
            <person name="Sierra-Patev S."/>
            <person name="Naranjo-Ortiz M."/>
            <person name="Looney B."/>
            <person name="Konkel Z."/>
            <person name="Slot J.C."/>
            <person name="Sakamoto Y."/>
            <person name="Steenwyk J.L."/>
            <person name="Rokas A."/>
            <person name="Carro J."/>
            <person name="Camarero S."/>
            <person name="Ferreira P."/>
            <person name="Molpeceres G."/>
            <person name="Ruiz-Duenas F.J."/>
            <person name="Serrano A."/>
            <person name="Henrissat B."/>
            <person name="Drula E."/>
            <person name="Hughes K.W."/>
            <person name="Mata J.L."/>
            <person name="Ishikawa N.K."/>
            <person name="Vargas-Isla R."/>
            <person name="Ushijima S."/>
            <person name="Smith C.A."/>
            <person name="Ahrendt S."/>
            <person name="Andreopoulos W."/>
            <person name="He G."/>
            <person name="Labutti K."/>
            <person name="Lipzen A."/>
            <person name="Ng V."/>
            <person name="Sandor L."/>
            <person name="Barry K."/>
            <person name="Martinez A.T."/>
            <person name="Xiao Y."/>
            <person name="Gibbons J.G."/>
            <person name="Terashima K."/>
            <person name="Hibbett D.S."/>
            <person name="Grigoriev I.V."/>
        </authorList>
    </citation>
    <scope>NUCLEOTIDE SEQUENCE</scope>
    <source>
        <strain evidence="1">TFB9207</strain>
    </source>
</reference>
<evidence type="ECO:0000313" key="1">
    <source>
        <dbReference type="EMBL" id="KAJ3839693.1"/>
    </source>
</evidence>
<dbReference type="AlphaFoldDB" id="A0AA38PB60"/>
<sequence>MGMRLVRIVFGNNFGVTSILVLPSTLPSLLDASCLLETYANESPKQMYRDELRWKSNDLFLIVFNDAATHRRHKFATGGAWRSIGQILGHFIVRTNLCGPWGMSLYLRRADNLSQWTAHSIDFIVSRDGTNQGGHFTFSDERKLPWNSNSAFDFESVFRQRKSICMISQVGLLPAVAAAAHGRYMVASIRMVLDL</sequence>
<proteinExistence type="predicted"/>
<name>A0AA38PB60_9AGAR</name>
<comment type="caution">
    <text evidence="1">The sequence shown here is derived from an EMBL/GenBank/DDBJ whole genome shotgun (WGS) entry which is preliminary data.</text>
</comment>
<organism evidence="1 2">
    <name type="scientific">Lentinula raphanica</name>
    <dbReference type="NCBI Taxonomy" id="153919"/>
    <lineage>
        <taxon>Eukaryota</taxon>
        <taxon>Fungi</taxon>
        <taxon>Dikarya</taxon>
        <taxon>Basidiomycota</taxon>
        <taxon>Agaricomycotina</taxon>
        <taxon>Agaricomycetes</taxon>
        <taxon>Agaricomycetidae</taxon>
        <taxon>Agaricales</taxon>
        <taxon>Marasmiineae</taxon>
        <taxon>Omphalotaceae</taxon>
        <taxon>Lentinula</taxon>
    </lineage>
</organism>
<dbReference type="EMBL" id="MU806113">
    <property type="protein sequence ID" value="KAJ3839693.1"/>
    <property type="molecule type" value="Genomic_DNA"/>
</dbReference>